<dbReference type="AlphaFoldDB" id="A0A5D4M6S1"/>
<protein>
    <submittedName>
        <fullName evidence="5">ATP-binding cassette domain-containing protein</fullName>
    </submittedName>
</protein>
<dbReference type="RefSeq" id="WP_113928993.1">
    <property type="nucleotide sequence ID" value="NZ_VTEG01000018.1"/>
</dbReference>
<keyword evidence="3 5" id="KW-0067">ATP-binding</keyword>
<evidence type="ECO:0000256" key="2">
    <source>
        <dbReference type="ARBA" id="ARBA00022741"/>
    </source>
</evidence>
<dbReference type="InterPro" id="IPR027417">
    <property type="entry name" value="P-loop_NTPase"/>
</dbReference>
<dbReference type="InterPro" id="IPR003593">
    <property type="entry name" value="AAA+_ATPase"/>
</dbReference>
<dbReference type="InterPro" id="IPR003439">
    <property type="entry name" value="ABC_transporter-like_ATP-bd"/>
</dbReference>
<dbReference type="InterPro" id="IPR017871">
    <property type="entry name" value="ABC_transporter-like_CS"/>
</dbReference>
<dbReference type="Gene3D" id="3.40.50.300">
    <property type="entry name" value="P-loop containing nucleotide triphosphate hydrolases"/>
    <property type="match status" value="1"/>
</dbReference>
<dbReference type="Pfam" id="PF00005">
    <property type="entry name" value="ABC_tran"/>
    <property type="match status" value="1"/>
</dbReference>
<dbReference type="GO" id="GO:0016887">
    <property type="term" value="F:ATP hydrolysis activity"/>
    <property type="evidence" value="ECO:0007669"/>
    <property type="project" value="InterPro"/>
</dbReference>
<evidence type="ECO:0000256" key="3">
    <source>
        <dbReference type="ARBA" id="ARBA00022840"/>
    </source>
</evidence>
<sequence>MFTLEKVSYYDILNSINMKFEEGKVTCITGQSGAGKSTILKFLNKMILPTEGRVFYKGMPLESIDSVELRRQVVMLQQDPVIFQGNIEDNLQIGLKFSKQDPAPRSALKEALNVVMLEKALSDLSEKLSGGEKQRLALARILLMNPSAYLLDEPTSALDGETEAAVMERFIQSVKERDGTVIMVTHSEVVADRFGEEKIHLQYREKSR</sequence>
<accession>A0A5D4M6S1</accession>
<keyword evidence="2" id="KW-0547">Nucleotide-binding</keyword>
<evidence type="ECO:0000259" key="4">
    <source>
        <dbReference type="PROSITE" id="PS50893"/>
    </source>
</evidence>
<dbReference type="GO" id="GO:0005524">
    <property type="term" value="F:ATP binding"/>
    <property type="evidence" value="ECO:0007669"/>
    <property type="project" value="UniProtKB-KW"/>
</dbReference>
<dbReference type="Proteomes" id="UP000325182">
    <property type="component" value="Unassembled WGS sequence"/>
</dbReference>
<organism evidence="5 6">
    <name type="scientific">Rossellomorea vietnamensis</name>
    <dbReference type="NCBI Taxonomy" id="218284"/>
    <lineage>
        <taxon>Bacteria</taxon>
        <taxon>Bacillati</taxon>
        <taxon>Bacillota</taxon>
        <taxon>Bacilli</taxon>
        <taxon>Bacillales</taxon>
        <taxon>Bacillaceae</taxon>
        <taxon>Rossellomorea</taxon>
    </lineage>
</organism>
<reference evidence="5 6" key="1">
    <citation type="submission" date="2019-08" db="EMBL/GenBank/DDBJ databases">
        <title>Bacillus genomes from the desert of Cuatro Cienegas, Coahuila.</title>
        <authorList>
            <person name="Olmedo-Alvarez G."/>
        </authorList>
    </citation>
    <scope>NUCLEOTIDE SEQUENCE [LARGE SCALE GENOMIC DNA]</scope>
    <source>
        <strain evidence="5 6">CH128b_4D</strain>
    </source>
</reference>
<comment type="caution">
    <text evidence="5">The sequence shown here is derived from an EMBL/GenBank/DDBJ whole genome shotgun (WGS) entry which is preliminary data.</text>
</comment>
<dbReference type="PANTHER" id="PTHR43423:SF1">
    <property type="entry name" value="ABC TRANSPORTER I FAMILY MEMBER 17"/>
    <property type="match status" value="1"/>
</dbReference>
<dbReference type="SMART" id="SM00382">
    <property type="entry name" value="AAA"/>
    <property type="match status" value="1"/>
</dbReference>
<name>A0A5D4M6S1_9BACI</name>
<keyword evidence="1" id="KW-0813">Transport</keyword>
<dbReference type="CDD" id="cd03228">
    <property type="entry name" value="ABCC_MRP_Like"/>
    <property type="match status" value="1"/>
</dbReference>
<dbReference type="PROSITE" id="PS50893">
    <property type="entry name" value="ABC_TRANSPORTER_2"/>
    <property type="match status" value="1"/>
</dbReference>
<evidence type="ECO:0000256" key="1">
    <source>
        <dbReference type="ARBA" id="ARBA00022448"/>
    </source>
</evidence>
<proteinExistence type="predicted"/>
<dbReference type="PROSITE" id="PS00211">
    <property type="entry name" value="ABC_TRANSPORTER_1"/>
    <property type="match status" value="1"/>
</dbReference>
<evidence type="ECO:0000313" key="5">
    <source>
        <dbReference type="EMBL" id="TYR97599.1"/>
    </source>
</evidence>
<feature type="domain" description="ABC transporter" evidence="4">
    <location>
        <begin position="2"/>
        <end position="208"/>
    </location>
</feature>
<evidence type="ECO:0000313" key="6">
    <source>
        <dbReference type="Proteomes" id="UP000325182"/>
    </source>
</evidence>
<dbReference type="SUPFAM" id="SSF52540">
    <property type="entry name" value="P-loop containing nucleoside triphosphate hydrolases"/>
    <property type="match status" value="1"/>
</dbReference>
<gene>
    <name evidence="5" type="ORF">FZC84_18125</name>
</gene>
<dbReference type="PANTHER" id="PTHR43423">
    <property type="entry name" value="ABC TRANSPORTER I FAMILY MEMBER 17"/>
    <property type="match status" value="1"/>
</dbReference>
<dbReference type="EMBL" id="VTEG01000018">
    <property type="protein sequence ID" value="TYR97599.1"/>
    <property type="molecule type" value="Genomic_DNA"/>
</dbReference>